<dbReference type="InterPro" id="IPR050391">
    <property type="entry name" value="Mito_Metabolite_Transporter"/>
</dbReference>
<dbReference type="GeneID" id="111600474"/>
<evidence type="ECO:0000256" key="3">
    <source>
        <dbReference type="ARBA" id="ARBA00022448"/>
    </source>
</evidence>
<dbReference type="Pfam" id="PF00153">
    <property type="entry name" value="Mito_carr"/>
    <property type="match status" value="3"/>
</dbReference>
<sequence length="293" mass="32228">MGDINSSRLPRWWSGGVCSAMAVTTTHPLDLVKVQLQTQSEKVPVSRLINNIYRNAGLLGFYSGISASWFRQLTYTTARFGLYEYGKNFVDANNMSAKFQLAAGAGLLGGILGVPGDVVTVRLQNDSKLPVAERRGYKHVFDGLYRIAKEEGFKSLFRGTIPAVTRAILLTIGTNAAYDQVKQVLKGDVGIKEGLPLHFLTSTIAGFIGTIMTQPIDVMKTTYMNAPPGEFRGLADVAVHTMKQGPLAFYKGFVPALLRISPNTIITFMLYEQARLRFGYLPSNDSDSNKKFK</sequence>
<feature type="repeat" description="Solcar" evidence="8">
    <location>
        <begin position="6"/>
        <end position="89"/>
    </location>
</feature>
<keyword evidence="6" id="KW-1133">Transmembrane helix</keyword>
<gene>
    <name evidence="11" type="primary">LOC111600474</name>
</gene>
<keyword evidence="7 8" id="KW-0472">Membrane</keyword>
<organism evidence="10 11">
    <name type="scientific">Drosophila hydei</name>
    <name type="common">Fruit fly</name>
    <dbReference type="NCBI Taxonomy" id="7224"/>
    <lineage>
        <taxon>Eukaryota</taxon>
        <taxon>Metazoa</taxon>
        <taxon>Ecdysozoa</taxon>
        <taxon>Arthropoda</taxon>
        <taxon>Hexapoda</taxon>
        <taxon>Insecta</taxon>
        <taxon>Pterygota</taxon>
        <taxon>Neoptera</taxon>
        <taxon>Endopterygota</taxon>
        <taxon>Diptera</taxon>
        <taxon>Brachycera</taxon>
        <taxon>Muscomorpha</taxon>
        <taxon>Ephydroidea</taxon>
        <taxon>Drosophilidae</taxon>
        <taxon>Drosophila</taxon>
    </lineage>
</organism>
<evidence type="ECO:0000313" key="10">
    <source>
        <dbReference type="Proteomes" id="UP000504633"/>
    </source>
</evidence>
<dbReference type="OrthoDB" id="448427at2759"/>
<name>A0A6J1M666_DROHY</name>
<evidence type="ECO:0000256" key="2">
    <source>
        <dbReference type="ARBA" id="ARBA00006375"/>
    </source>
</evidence>
<evidence type="ECO:0000256" key="1">
    <source>
        <dbReference type="ARBA" id="ARBA00004141"/>
    </source>
</evidence>
<evidence type="ECO:0000313" key="11">
    <source>
        <dbReference type="RefSeq" id="XP_023172353.1"/>
    </source>
</evidence>
<comment type="similarity">
    <text evidence="2 9">Belongs to the mitochondrial carrier (TC 2.A.29) family.</text>
</comment>
<dbReference type="InterPro" id="IPR023395">
    <property type="entry name" value="MCP_dom_sf"/>
</dbReference>
<dbReference type="KEGG" id="dhe:111600474"/>
<dbReference type="Gene3D" id="1.50.40.10">
    <property type="entry name" value="Mitochondrial carrier domain"/>
    <property type="match status" value="1"/>
</dbReference>
<feature type="repeat" description="Solcar" evidence="8">
    <location>
        <begin position="93"/>
        <end position="184"/>
    </location>
</feature>
<reference evidence="11" key="1">
    <citation type="submission" date="2025-08" db="UniProtKB">
        <authorList>
            <consortium name="RefSeq"/>
        </authorList>
    </citation>
    <scope>IDENTIFICATION</scope>
    <source>
        <strain evidence="11">15085-1641.00</strain>
        <tissue evidence="11">Whole body</tissue>
    </source>
</reference>
<evidence type="ECO:0000256" key="4">
    <source>
        <dbReference type="ARBA" id="ARBA00022692"/>
    </source>
</evidence>
<keyword evidence="4 8" id="KW-0812">Transmembrane</keyword>
<evidence type="ECO:0000256" key="6">
    <source>
        <dbReference type="ARBA" id="ARBA00022989"/>
    </source>
</evidence>
<proteinExistence type="inferred from homology"/>
<evidence type="ECO:0000256" key="5">
    <source>
        <dbReference type="ARBA" id="ARBA00022737"/>
    </source>
</evidence>
<keyword evidence="3 9" id="KW-0813">Transport</keyword>
<dbReference type="Proteomes" id="UP000504633">
    <property type="component" value="Unplaced"/>
</dbReference>
<evidence type="ECO:0000256" key="9">
    <source>
        <dbReference type="RuleBase" id="RU000488"/>
    </source>
</evidence>
<dbReference type="PROSITE" id="PS50920">
    <property type="entry name" value="SOLCAR"/>
    <property type="match status" value="3"/>
</dbReference>
<dbReference type="InterPro" id="IPR018108">
    <property type="entry name" value="MCP_transmembrane"/>
</dbReference>
<dbReference type="OMA" id="YMNAKPG"/>
<keyword evidence="5" id="KW-0677">Repeat</keyword>
<accession>A0A6J1M666</accession>
<keyword evidence="10" id="KW-1185">Reference proteome</keyword>
<evidence type="ECO:0000256" key="8">
    <source>
        <dbReference type="PROSITE-ProRule" id="PRU00282"/>
    </source>
</evidence>
<evidence type="ECO:0000256" key="7">
    <source>
        <dbReference type="ARBA" id="ARBA00023136"/>
    </source>
</evidence>
<dbReference type="GO" id="GO:0016020">
    <property type="term" value="C:membrane"/>
    <property type="evidence" value="ECO:0007669"/>
    <property type="project" value="UniProtKB-SubCell"/>
</dbReference>
<dbReference type="AlphaFoldDB" id="A0A6J1M666"/>
<dbReference type="SUPFAM" id="SSF103506">
    <property type="entry name" value="Mitochondrial carrier"/>
    <property type="match status" value="1"/>
</dbReference>
<dbReference type="PANTHER" id="PTHR45618">
    <property type="entry name" value="MITOCHONDRIAL DICARBOXYLATE CARRIER-RELATED"/>
    <property type="match status" value="1"/>
</dbReference>
<dbReference type="RefSeq" id="XP_023172353.1">
    <property type="nucleotide sequence ID" value="XM_023316585.2"/>
</dbReference>
<protein>
    <submittedName>
        <fullName evidence="11">Mitochondrial dicarboxylate carrier</fullName>
    </submittedName>
</protein>
<feature type="repeat" description="Solcar" evidence="8">
    <location>
        <begin position="193"/>
        <end position="277"/>
    </location>
</feature>
<dbReference type="CTD" id="35763"/>
<comment type="subcellular location">
    <subcellularLocation>
        <location evidence="1">Membrane</location>
        <topology evidence="1">Multi-pass membrane protein</topology>
    </subcellularLocation>
</comment>